<dbReference type="Gene3D" id="3.40.50.1980">
    <property type="entry name" value="Nitrogenase molybdenum iron protein domain"/>
    <property type="match status" value="2"/>
</dbReference>
<dbReference type="GeneID" id="32892459"/>
<dbReference type="PROSITE" id="PS51257">
    <property type="entry name" value="PROKAR_LIPOPROTEIN"/>
    <property type="match status" value="1"/>
</dbReference>
<keyword evidence="6" id="KW-1185">Reference proteome</keyword>
<dbReference type="OrthoDB" id="50488at2157"/>
<organism evidence="5 6">
    <name type="scientific">Natrarchaeobaculum aegyptiacum</name>
    <dbReference type="NCBI Taxonomy" id="745377"/>
    <lineage>
        <taxon>Archaea</taxon>
        <taxon>Methanobacteriati</taxon>
        <taxon>Methanobacteriota</taxon>
        <taxon>Stenosarchaea group</taxon>
        <taxon>Halobacteria</taxon>
        <taxon>Halobacteriales</taxon>
        <taxon>Natrialbaceae</taxon>
        <taxon>Natrarchaeobaculum</taxon>
    </lineage>
</organism>
<evidence type="ECO:0000313" key="5">
    <source>
        <dbReference type="EMBL" id="ARS88339.1"/>
    </source>
</evidence>
<dbReference type="InterPro" id="IPR006127">
    <property type="entry name" value="ZnuA-like"/>
</dbReference>
<feature type="coiled-coil region" evidence="4">
    <location>
        <begin position="311"/>
        <end position="338"/>
    </location>
</feature>
<evidence type="ECO:0000256" key="2">
    <source>
        <dbReference type="ARBA" id="ARBA00022448"/>
    </source>
</evidence>
<evidence type="ECO:0000256" key="3">
    <source>
        <dbReference type="ARBA" id="ARBA00022729"/>
    </source>
</evidence>
<dbReference type="Proteomes" id="UP000250088">
    <property type="component" value="Chromosome"/>
</dbReference>
<name>A0A2Z2HN79_9EURY</name>
<proteinExistence type="inferred from homology"/>
<keyword evidence="3" id="KW-0732">Signal</keyword>
<dbReference type="KEGG" id="naj:B1756_00235"/>
<dbReference type="PANTHER" id="PTHR42953">
    <property type="entry name" value="HIGH-AFFINITY ZINC UPTAKE SYSTEM PROTEIN ZNUA-RELATED"/>
    <property type="match status" value="1"/>
</dbReference>
<keyword evidence="2" id="KW-0813">Transport</keyword>
<sequence length="464" mass="51192">MDFTRRSVLTTGAGAVTLGTLAGCLSDPLESGSGEGGYAAFFALWDWANQVAGDEIEFENPVDTGEMGHGWEPDGNLAPEIASSKVFVYLDTPEFAWAQDVVADLERDYEGEVEVIDGLEGMGPYLIPFDGGEDDALPEPDHDHEFDPDDVSRDRFDFYDLRSNDQLGYWHIDHWHGGVPDVPVDDSVPIGAVFRDNRERVVPLGPNEAFQFDARLAAGAPDDVLEIESHGDSVSLIGHETGATEIVFELRHENEVVYDTDAAPMSIDVVEEVDGGAGEFHDPHTWVDPVLAQRMVDTIADGLADVDPDNADVYAANAEDYKNRLADIDRQFEELTENAERDVAVFVAHDSFQYVERRYDFELHTPVGITPDAAESLDDVADMIDVVEEHDIDTILYDPFEAPDDEQMPSAARMLLENSPATNAEPLTPAEGTTHEWADQGWGWVEQMEEVNIPSLEKALGVHE</sequence>
<protein>
    <submittedName>
        <fullName evidence="5">Zinc ABC transporter substrate-binding protein</fullName>
    </submittedName>
</protein>
<dbReference type="PANTHER" id="PTHR42953:SF3">
    <property type="entry name" value="HIGH-AFFINITY ZINC UPTAKE SYSTEM PROTEIN ZNUA"/>
    <property type="match status" value="1"/>
</dbReference>
<evidence type="ECO:0000256" key="1">
    <source>
        <dbReference type="ARBA" id="ARBA00011028"/>
    </source>
</evidence>
<dbReference type="InterPro" id="IPR050492">
    <property type="entry name" value="Bact_metal-bind_prot9"/>
</dbReference>
<dbReference type="RefSeq" id="WP_086886720.1">
    <property type="nucleotide sequence ID" value="NZ_CP019893.1"/>
</dbReference>
<accession>A0A2Z2HN79</accession>
<evidence type="ECO:0000313" key="6">
    <source>
        <dbReference type="Proteomes" id="UP000250088"/>
    </source>
</evidence>
<dbReference type="SUPFAM" id="SSF53807">
    <property type="entry name" value="Helical backbone' metal receptor"/>
    <property type="match status" value="1"/>
</dbReference>
<reference evidence="6" key="1">
    <citation type="submission" date="2017-02" db="EMBL/GenBank/DDBJ databases">
        <title>Natronthermophilus aegyptiacus gen. nov.,sp. nov., an aerobic, extremely halophilic alkalithermophilic archaeon isolated from the athalassohaline Wadi An Natrun, Egypt.</title>
        <authorList>
            <person name="Zhao B."/>
        </authorList>
    </citation>
    <scope>NUCLEOTIDE SEQUENCE [LARGE SCALE GENOMIC DNA]</scope>
    <source>
        <strain evidence="6">JW/NM-HA 15</strain>
    </source>
</reference>
<dbReference type="AlphaFoldDB" id="A0A2Z2HN79"/>
<gene>
    <name evidence="5" type="ORF">B1756_00235</name>
</gene>
<dbReference type="GO" id="GO:0046872">
    <property type="term" value="F:metal ion binding"/>
    <property type="evidence" value="ECO:0007669"/>
    <property type="project" value="InterPro"/>
</dbReference>
<comment type="similarity">
    <text evidence="1">Belongs to the bacterial solute-binding protein 9 family.</text>
</comment>
<dbReference type="Pfam" id="PF01297">
    <property type="entry name" value="ZnuA"/>
    <property type="match status" value="1"/>
</dbReference>
<dbReference type="GO" id="GO:0030001">
    <property type="term" value="P:metal ion transport"/>
    <property type="evidence" value="ECO:0007669"/>
    <property type="project" value="InterPro"/>
</dbReference>
<evidence type="ECO:0000256" key="4">
    <source>
        <dbReference type="SAM" id="Coils"/>
    </source>
</evidence>
<keyword evidence="4" id="KW-0175">Coiled coil</keyword>
<dbReference type="EMBL" id="CP019893">
    <property type="protein sequence ID" value="ARS88339.1"/>
    <property type="molecule type" value="Genomic_DNA"/>
</dbReference>